<evidence type="ECO:0000313" key="15">
    <source>
        <dbReference type="Proteomes" id="UP000002281"/>
    </source>
</evidence>
<sequence length="501" mass="58092">MCLSETNISYLLILNILFLFTFVCSILNINSLLRNLSAGFAIKGLSQREGINEREFYHLLILERNESHGIKDFDLKEFLENMHEFGSVWGYDARNHKGVPLIHNGQFIHRTDECNKSTTNFLQKQSVSVRDNTYQYCMHGEPFIGNLLKLRNIVSDAGNEYIKCLENRTGLSLQAHWMELQRLQTEEKIYKCNQVEKSVNRGSSVLPLQKIPPSVFKYLLLPAQYGRTHTREKSYKRTKFRKAFRKSSYLSKHERIHSAQRPYKCNECGKAFNKCLNLSRHQKIHTREKPYNCDVGGKIFHQNSNLASHQRMDTGEKPYKCNDCSKAFAKHSRLTQHKRVHTGEKPYKCNECSKAFARCSSLTQHKRIHTGEKPYKCSECSKAFAEHSKLTQHKRIHTGEKPYKCNECKKAFARHSSLTQHKRIHTGEKPYKCNECSKAFPRHSMLAQHKRIHTGEKPYKCNECSKSFCSSLTQHQTLHCGEKPYNNNVCVEAGNQSPHLT</sequence>
<dbReference type="Proteomes" id="UP000002281">
    <property type="component" value="Chromosome 10"/>
</dbReference>
<keyword evidence="12" id="KW-0472">Membrane</keyword>
<evidence type="ECO:0000256" key="8">
    <source>
        <dbReference type="ARBA" id="ARBA00023125"/>
    </source>
</evidence>
<feature type="domain" description="C2H2-type" evidence="13">
    <location>
        <begin position="291"/>
        <end position="318"/>
    </location>
</feature>
<dbReference type="PANTHER" id="PTHR24399">
    <property type="entry name" value="ZINC FINGER AND BTB DOMAIN-CONTAINING"/>
    <property type="match status" value="1"/>
</dbReference>
<dbReference type="FunFam" id="3.30.160.60:FF:000133">
    <property type="entry name" value="Zinc finger protein 347"/>
    <property type="match status" value="1"/>
</dbReference>
<evidence type="ECO:0000256" key="9">
    <source>
        <dbReference type="ARBA" id="ARBA00023163"/>
    </source>
</evidence>
<dbReference type="PROSITE" id="PS50157">
    <property type="entry name" value="ZINC_FINGER_C2H2_2"/>
    <property type="match status" value="9"/>
</dbReference>
<keyword evidence="8" id="KW-0238">DNA-binding</keyword>
<evidence type="ECO:0000256" key="6">
    <source>
        <dbReference type="ARBA" id="ARBA00022833"/>
    </source>
</evidence>
<comment type="subcellular location">
    <subcellularLocation>
        <location evidence="1">Nucleus</location>
    </subcellularLocation>
</comment>
<reference evidence="14" key="3">
    <citation type="submission" date="2025-09" db="UniProtKB">
        <authorList>
            <consortium name="Ensembl"/>
        </authorList>
    </citation>
    <scope>IDENTIFICATION</scope>
    <source>
        <strain evidence="14">Thoroughbred</strain>
    </source>
</reference>
<dbReference type="GO" id="GO:0008270">
    <property type="term" value="F:zinc ion binding"/>
    <property type="evidence" value="ECO:0007669"/>
    <property type="project" value="UniProtKB-KW"/>
</dbReference>
<dbReference type="InterPro" id="IPR036236">
    <property type="entry name" value="Znf_C2H2_sf"/>
</dbReference>
<dbReference type="PANTHER" id="PTHR24399:SF71">
    <property type="entry name" value="NOVEL KRAB BOX AND ZINC FINGER, C2H2 TYPE DOMAIN CONTAINING PROTEIN-RELATED"/>
    <property type="match status" value="1"/>
</dbReference>
<feature type="domain" description="C2H2-type" evidence="13">
    <location>
        <begin position="319"/>
        <end position="346"/>
    </location>
</feature>
<keyword evidence="4" id="KW-0677">Repeat</keyword>
<feature type="transmembrane region" description="Helical" evidence="12">
    <location>
        <begin position="12"/>
        <end position="33"/>
    </location>
</feature>
<evidence type="ECO:0000256" key="11">
    <source>
        <dbReference type="PROSITE-ProRule" id="PRU00042"/>
    </source>
</evidence>
<feature type="domain" description="C2H2-type" evidence="13">
    <location>
        <begin position="263"/>
        <end position="290"/>
    </location>
</feature>
<dbReference type="GO" id="GO:0022603">
    <property type="term" value="P:regulation of anatomical structure morphogenesis"/>
    <property type="evidence" value="ECO:0007669"/>
    <property type="project" value="UniProtKB-ARBA"/>
</dbReference>
<dbReference type="GO" id="GO:0005634">
    <property type="term" value="C:nucleus"/>
    <property type="evidence" value="ECO:0007669"/>
    <property type="project" value="UniProtKB-SubCell"/>
</dbReference>
<accession>A0A9L0SUC2</accession>
<proteinExistence type="inferred from homology"/>
<evidence type="ECO:0000256" key="5">
    <source>
        <dbReference type="ARBA" id="ARBA00022771"/>
    </source>
</evidence>
<dbReference type="FunFam" id="3.30.160.60:FF:000608">
    <property type="entry name" value="zinc finger protein 286A isoform X1"/>
    <property type="match status" value="1"/>
</dbReference>
<evidence type="ECO:0000256" key="4">
    <source>
        <dbReference type="ARBA" id="ARBA00022737"/>
    </source>
</evidence>
<protein>
    <recommendedName>
        <fullName evidence="13">C2H2-type domain-containing protein</fullName>
    </recommendedName>
</protein>
<dbReference type="FunFam" id="3.30.160.60:FF:002343">
    <property type="entry name" value="Zinc finger protein 33A"/>
    <property type="match status" value="1"/>
</dbReference>
<dbReference type="InterPro" id="IPR013087">
    <property type="entry name" value="Znf_C2H2_type"/>
</dbReference>
<dbReference type="SUPFAM" id="SSF57667">
    <property type="entry name" value="beta-beta-alpha zinc fingers"/>
    <property type="match status" value="5"/>
</dbReference>
<evidence type="ECO:0000313" key="14">
    <source>
        <dbReference type="Ensembl" id="ENSECAP00000077843.1"/>
    </source>
</evidence>
<dbReference type="Pfam" id="PF00096">
    <property type="entry name" value="zf-C2H2"/>
    <property type="match status" value="6"/>
</dbReference>
<dbReference type="FunFam" id="3.30.160.60:FF:001498">
    <property type="entry name" value="Zinc finger protein 404"/>
    <property type="match status" value="1"/>
</dbReference>
<feature type="domain" description="C2H2-type" evidence="13">
    <location>
        <begin position="403"/>
        <end position="430"/>
    </location>
</feature>
<evidence type="ECO:0000256" key="1">
    <source>
        <dbReference type="ARBA" id="ARBA00004123"/>
    </source>
</evidence>
<dbReference type="FunFam" id="3.30.160.60:FF:000238">
    <property type="entry name" value="Zinc finger protein 485"/>
    <property type="match status" value="1"/>
</dbReference>
<dbReference type="Gene3D" id="3.30.160.60">
    <property type="entry name" value="Classic Zinc Finger"/>
    <property type="match status" value="9"/>
</dbReference>
<keyword evidence="12" id="KW-1133">Transmembrane helix</keyword>
<dbReference type="FunFam" id="3.30.160.60:FF:002090">
    <property type="entry name" value="Zinc finger protein 473"/>
    <property type="match status" value="1"/>
</dbReference>
<dbReference type="GO" id="GO:0006357">
    <property type="term" value="P:regulation of transcription by RNA polymerase II"/>
    <property type="evidence" value="ECO:0000318"/>
    <property type="project" value="GO_Central"/>
</dbReference>
<keyword evidence="12" id="KW-0812">Transmembrane</keyword>
<keyword evidence="10" id="KW-0539">Nucleus</keyword>
<evidence type="ECO:0000259" key="13">
    <source>
        <dbReference type="PROSITE" id="PS50157"/>
    </source>
</evidence>
<feature type="domain" description="C2H2-type" evidence="13">
    <location>
        <begin position="347"/>
        <end position="374"/>
    </location>
</feature>
<dbReference type="Ensembl" id="ENSECAT00000098801.1">
    <property type="protein sequence ID" value="ENSECAP00000077843.1"/>
    <property type="gene ID" value="ENSECAG00000059644.1"/>
</dbReference>
<keyword evidence="6" id="KW-0862">Zinc</keyword>
<dbReference type="PROSITE" id="PS00028">
    <property type="entry name" value="ZINC_FINGER_C2H2_1"/>
    <property type="match status" value="6"/>
</dbReference>
<comment type="similarity">
    <text evidence="2">Belongs to the krueppel C2H2-type zinc-finger protein family.</text>
</comment>
<feature type="domain" description="C2H2-type" evidence="13">
    <location>
        <begin position="235"/>
        <end position="262"/>
    </location>
</feature>
<reference evidence="14" key="2">
    <citation type="submission" date="2025-08" db="UniProtKB">
        <authorList>
            <consortium name="Ensembl"/>
        </authorList>
    </citation>
    <scope>IDENTIFICATION</scope>
    <source>
        <strain evidence="14">Thoroughbred</strain>
    </source>
</reference>
<evidence type="ECO:0000256" key="2">
    <source>
        <dbReference type="ARBA" id="ARBA00006991"/>
    </source>
</evidence>
<dbReference type="AlphaFoldDB" id="A0A9L0SUC2"/>
<keyword evidence="7" id="KW-0805">Transcription regulation</keyword>
<dbReference type="FunFam" id="3.30.160.60:FF:000690">
    <property type="entry name" value="Zinc finger protein 354C"/>
    <property type="match status" value="1"/>
</dbReference>
<dbReference type="GO" id="GO:0000981">
    <property type="term" value="F:DNA-binding transcription factor activity, RNA polymerase II-specific"/>
    <property type="evidence" value="ECO:0000318"/>
    <property type="project" value="GO_Central"/>
</dbReference>
<dbReference type="GO" id="GO:0000978">
    <property type="term" value="F:RNA polymerase II cis-regulatory region sequence-specific DNA binding"/>
    <property type="evidence" value="ECO:0000318"/>
    <property type="project" value="GO_Central"/>
</dbReference>
<reference evidence="14 15" key="1">
    <citation type="journal article" date="2009" name="Science">
        <title>Genome sequence, comparative analysis, and population genetics of the domestic horse.</title>
        <authorList>
            <consortium name="Broad Institute Genome Sequencing Platform"/>
            <consortium name="Broad Institute Whole Genome Assembly Team"/>
            <person name="Wade C.M."/>
            <person name="Giulotto E."/>
            <person name="Sigurdsson S."/>
            <person name="Zoli M."/>
            <person name="Gnerre S."/>
            <person name="Imsland F."/>
            <person name="Lear T.L."/>
            <person name="Adelson D.L."/>
            <person name="Bailey E."/>
            <person name="Bellone R.R."/>
            <person name="Bloecker H."/>
            <person name="Distl O."/>
            <person name="Edgar R.C."/>
            <person name="Garber M."/>
            <person name="Leeb T."/>
            <person name="Mauceli E."/>
            <person name="MacLeod J.N."/>
            <person name="Penedo M.C.T."/>
            <person name="Raison J.M."/>
            <person name="Sharpe T."/>
            <person name="Vogel J."/>
            <person name="Andersson L."/>
            <person name="Antczak D.F."/>
            <person name="Biagi T."/>
            <person name="Binns M.M."/>
            <person name="Chowdhary B.P."/>
            <person name="Coleman S.J."/>
            <person name="Della Valle G."/>
            <person name="Fryc S."/>
            <person name="Guerin G."/>
            <person name="Hasegawa T."/>
            <person name="Hill E.W."/>
            <person name="Jurka J."/>
            <person name="Kiialainen A."/>
            <person name="Lindgren G."/>
            <person name="Liu J."/>
            <person name="Magnani E."/>
            <person name="Mickelson J.R."/>
            <person name="Murray J."/>
            <person name="Nergadze S.G."/>
            <person name="Onofrio R."/>
            <person name="Pedroni S."/>
            <person name="Piras M.F."/>
            <person name="Raudsepp T."/>
            <person name="Rocchi M."/>
            <person name="Roeed K.H."/>
            <person name="Ryder O.A."/>
            <person name="Searle S."/>
            <person name="Skow L."/>
            <person name="Swinburne J.E."/>
            <person name="Syvaenen A.C."/>
            <person name="Tozaki T."/>
            <person name="Valberg S.J."/>
            <person name="Vaudin M."/>
            <person name="White J.R."/>
            <person name="Zody M.C."/>
            <person name="Lander E.S."/>
            <person name="Lindblad-Toh K."/>
        </authorList>
    </citation>
    <scope>NUCLEOTIDE SEQUENCE [LARGE SCALE GENOMIC DNA]</scope>
    <source>
        <strain evidence="14 15">Thoroughbred</strain>
    </source>
</reference>
<keyword evidence="5 11" id="KW-0863">Zinc-finger</keyword>
<feature type="domain" description="C2H2-type" evidence="13">
    <location>
        <begin position="459"/>
        <end position="484"/>
    </location>
</feature>
<feature type="domain" description="C2H2-type" evidence="13">
    <location>
        <begin position="431"/>
        <end position="458"/>
    </location>
</feature>
<evidence type="ECO:0000256" key="7">
    <source>
        <dbReference type="ARBA" id="ARBA00023015"/>
    </source>
</evidence>
<dbReference type="FunFam" id="3.30.160.60:FF:000380">
    <property type="entry name" value="zinc finger protein 2 isoform X2"/>
    <property type="match status" value="1"/>
</dbReference>
<keyword evidence="9" id="KW-0804">Transcription</keyword>
<keyword evidence="15" id="KW-1185">Reference proteome</keyword>
<name>A0A9L0SUC2_HORSE</name>
<evidence type="ECO:0000256" key="10">
    <source>
        <dbReference type="ARBA" id="ARBA00023242"/>
    </source>
</evidence>
<evidence type="ECO:0000256" key="12">
    <source>
        <dbReference type="SAM" id="Phobius"/>
    </source>
</evidence>
<dbReference type="GeneTree" id="ENSGT00940000160770"/>
<organism evidence="14 15">
    <name type="scientific">Equus caballus</name>
    <name type="common">Horse</name>
    <dbReference type="NCBI Taxonomy" id="9796"/>
    <lineage>
        <taxon>Eukaryota</taxon>
        <taxon>Metazoa</taxon>
        <taxon>Chordata</taxon>
        <taxon>Craniata</taxon>
        <taxon>Vertebrata</taxon>
        <taxon>Euteleostomi</taxon>
        <taxon>Mammalia</taxon>
        <taxon>Eutheria</taxon>
        <taxon>Laurasiatheria</taxon>
        <taxon>Perissodactyla</taxon>
        <taxon>Equidae</taxon>
        <taxon>Equus</taxon>
    </lineage>
</organism>
<keyword evidence="3" id="KW-0479">Metal-binding</keyword>
<dbReference type="SMART" id="SM00355">
    <property type="entry name" value="ZnF_C2H2"/>
    <property type="match status" value="7"/>
</dbReference>
<feature type="domain" description="C2H2-type" evidence="13">
    <location>
        <begin position="375"/>
        <end position="402"/>
    </location>
</feature>
<evidence type="ECO:0000256" key="3">
    <source>
        <dbReference type="ARBA" id="ARBA00022723"/>
    </source>
</evidence>